<gene>
    <name evidence="1" type="ORF">FQP85_08335</name>
</gene>
<evidence type="ECO:0000313" key="1">
    <source>
        <dbReference type="EMBL" id="TVU83773.1"/>
    </source>
</evidence>
<dbReference type="Proteomes" id="UP000317938">
    <property type="component" value="Unassembled WGS sequence"/>
</dbReference>
<protein>
    <submittedName>
        <fullName evidence="1">Uncharacterized protein</fullName>
    </submittedName>
</protein>
<comment type="caution">
    <text evidence="1">The sequence shown here is derived from an EMBL/GenBank/DDBJ whole genome shotgun (WGS) entry which is preliminary data.</text>
</comment>
<organism evidence="1 2">
    <name type="scientific">Pseudoalteromonas neustonica</name>
    <dbReference type="NCBI Taxonomy" id="1840331"/>
    <lineage>
        <taxon>Bacteria</taxon>
        <taxon>Pseudomonadati</taxon>
        <taxon>Pseudomonadota</taxon>
        <taxon>Gammaproteobacteria</taxon>
        <taxon>Alteromonadales</taxon>
        <taxon>Pseudoalteromonadaceae</taxon>
        <taxon>Pseudoalteromonas</taxon>
    </lineage>
</organism>
<sequence>MDKDDKIVEALLKNNNVISFEQAFKKKAGINQEIEGKNNYQVHTPNGEPSEGVNQSIIGDGNFQVTGDVTFNQLKSIKQELVPPIDSIGASTTLVTRIETLLDDVKKAQYKRIGKSYNWRALNGQLGIAFGFSKTSWKKVYLLPQSRGNDVIAWLQKKYDNTISGRIEKASTQSGYQHTKPKCYELEAEFAQQIGWSEEELKAQRIAFTGITSRRYIKVALYNQWVDRLGSMLD</sequence>
<accession>A0ABY3FF80</accession>
<name>A0ABY3FF80_9GAMM</name>
<reference evidence="1 2" key="1">
    <citation type="submission" date="2019-07" db="EMBL/GenBank/DDBJ databases">
        <title>Diversity of Bacteria from Kongsfjorden, Arctic.</title>
        <authorList>
            <person name="Yu Y."/>
        </authorList>
    </citation>
    <scope>NUCLEOTIDE SEQUENCE [LARGE SCALE GENOMIC DNA]</scope>
    <source>
        <strain evidence="1 2">SM1927</strain>
    </source>
</reference>
<evidence type="ECO:0000313" key="2">
    <source>
        <dbReference type="Proteomes" id="UP000317938"/>
    </source>
</evidence>
<proteinExistence type="predicted"/>
<keyword evidence="2" id="KW-1185">Reference proteome</keyword>
<dbReference type="EMBL" id="VNFF01000007">
    <property type="protein sequence ID" value="TVU83773.1"/>
    <property type="molecule type" value="Genomic_DNA"/>
</dbReference>
<dbReference type="RefSeq" id="WP_145236395.1">
    <property type="nucleotide sequence ID" value="NZ_VNFF01000007.1"/>
</dbReference>